<proteinExistence type="inferred from homology"/>
<gene>
    <name evidence="8" type="ORF">A11A3_09450</name>
</gene>
<dbReference type="SUPFAM" id="SSF56024">
    <property type="entry name" value="Phospholipase D/nuclease"/>
    <property type="match status" value="2"/>
</dbReference>
<dbReference type="PANTHER" id="PTHR43856">
    <property type="entry name" value="CARDIOLIPIN HYDROLASE"/>
    <property type="match status" value="1"/>
</dbReference>
<dbReference type="PANTHER" id="PTHR43856:SF1">
    <property type="entry name" value="MITOCHONDRIAL CARDIOLIPIN HYDROLASE"/>
    <property type="match status" value="1"/>
</dbReference>
<evidence type="ECO:0000259" key="7">
    <source>
        <dbReference type="PROSITE" id="PS50035"/>
    </source>
</evidence>
<feature type="domain" description="PLD phosphodiesterase" evidence="7">
    <location>
        <begin position="203"/>
        <end position="233"/>
    </location>
</feature>
<evidence type="ECO:0000313" key="8">
    <source>
        <dbReference type="EMBL" id="EKF74214.1"/>
    </source>
</evidence>
<dbReference type="Proteomes" id="UP000010164">
    <property type="component" value="Unassembled WGS sequence"/>
</dbReference>
<comment type="catalytic activity">
    <reaction evidence="1">
        <text>a 1,2-diacyl-sn-glycero-3-phosphocholine + H2O = a 1,2-diacyl-sn-glycero-3-phosphate + choline + H(+)</text>
        <dbReference type="Rhea" id="RHEA:14445"/>
        <dbReference type="ChEBI" id="CHEBI:15354"/>
        <dbReference type="ChEBI" id="CHEBI:15377"/>
        <dbReference type="ChEBI" id="CHEBI:15378"/>
        <dbReference type="ChEBI" id="CHEBI:57643"/>
        <dbReference type="ChEBI" id="CHEBI:58608"/>
        <dbReference type="EC" id="3.1.4.4"/>
    </reaction>
</comment>
<dbReference type="Pfam" id="PF13091">
    <property type="entry name" value="PLDc_2"/>
    <property type="match status" value="1"/>
</dbReference>
<evidence type="ECO:0000256" key="4">
    <source>
        <dbReference type="ARBA" id="ARBA00022801"/>
    </source>
</evidence>
<dbReference type="PATRIC" id="fig|1177179.3.peg.1883"/>
<dbReference type="STRING" id="1177179.A11A3_09450"/>
<reference evidence="8 9" key="1">
    <citation type="journal article" date="2012" name="J. Bacteriol.">
        <title>Genome Sequence of the Alkane-Degrading Bacterium Alcanivorax hongdengensis Type Strain A-11-3.</title>
        <authorList>
            <person name="Lai Q."/>
            <person name="Shao Z."/>
        </authorList>
    </citation>
    <scope>NUCLEOTIDE SEQUENCE [LARGE SCALE GENOMIC DNA]</scope>
    <source>
        <strain evidence="8 9">A-11-3</strain>
    </source>
</reference>
<accession>L0WB24</accession>
<keyword evidence="4" id="KW-0378">Hydrolase</keyword>
<dbReference type="CDD" id="cd09129">
    <property type="entry name" value="PLDc_unchar2_1"/>
    <property type="match status" value="1"/>
</dbReference>
<evidence type="ECO:0000313" key="9">
    <source>
        <dbReference type="Proteomes" id="UP000010164"/>
    </source>
</evidence>
<dbReference type="EMBL" id="AMRJ01000013">
    <property type="protein sequence ID" value="EKF74214.1"/>
    <property type="molecule type" value="Genomic_DNA"/>
</dbReference>
<evidence type="ECO:0000256" key="2">
    <source>
        <dbReference type="ARBA" id="ARBA00008664"/>
    </source>
</evidence>
<evidence type="ECO:0000256" key="1">
    <source>
        <dbReference type="ARBA" id="ARBA00000798"/>
    </source>
</evidence>
<dbReference type="AlphaFoldDB" id="L0WB24"/>
<evidence type="ECO:0000256" key="3">
    <source>
        <dbReference type="ARBA" id="ARBA00012027"/>
    </source>
</evidence>
<evidence type="ECO:0000256" key="6">
    <source>
        <dbReference type="ARBA" id="ARBA00023098"/>
    </source>
</evidence>
<dbReference type="eggNOG" id="COG1502">
    <property type="taxonomic scope" value="Bacteria"/>
</dbReference>
<dbReference type="Gene3D" id="3.30.870.10">
    <property type="entry name" value="Endonuclease Chain A"/>
    <property type="match status" value="2"/>
</dbReference>
<comment type="caution">
    <text evidence="8">The sequence shown here is derived from an EMBL/GenBank/DDBJ whole genome shotgun (WGS) entry which is preliminary data.</text>
</comment>
<dbReference type="OrthoDB" id="92272at2"/>
<name>L0WB24_9GAMM</name>
<dbReference type="GO" id="GO:0016042">
    <property type="term" value="P:lipid catabolic process"/>
    <property type="evidence" value="ECO:0007669"/>
    <property type="project" value="UniProtKB-KW"/>
</dbReference>
<dbReference type="InterPro" id="IPR051406">
    <property type="entry name" value="PLD_domain"/>
</dbReference>
<protein>
    <recommendedName>
        <fullName evidence="3">phospholipase D</fullName>
        <ecNumber evidence="3">3.1.4.4</ecNumber>
    </recommendedName>
</protein>
<keyword evidence="6" id="KW-0443">Lipid metabolism</keyword>
<keyword evidence="9" id="KW-1185">Reference proteome</keyword>
<organism evidence="8 9">
    <name type="scientific">Alcanivorax hongdengensis A-11-3</name>
    <dbReference type="NCBI Taxonomy" id="1177179"/>
    <lineage>
        <taxon>Bacteria</taxon>
        <taxon>Pseudomonadati</taxon>
        <taxon>Pseudomonadota</taxon>
        <taxon>Gammaproteobacteria</taxon>
        <taxon>Oceanospirillales</taxon>
        <taxon>Alcanivoracaceae</taxon>
        <taxon>Alcanivorax</taxon>
    </lineage>
</organism>
<dbReference type="EC" id="3.1.4.4" evidence="3"/>
<dbReference type="GO" id="GO:0004630">
    <property type="term" value="F:phospholipase D activity"/>
    <property type="evidence" value="ECO:0007669"/>
    <property type="project" value="UniProtKB-EC"/>
</dbReference>
<dbReference type="CDD" id="cd09130">
    <property type="entry name" value="PLDc_unchar2_2"/>
    <property type="match status" value="1"/>
</dbReference>
<evidence type="ECO:0000256" key="5">
    <source>
        <dbReference type="ARBA" id="ARBA00022963"/>
    </source>
</evidence>
<sequence>MRPWKTGFLLLVTLVATMGLWHRYKPLPDGLDFRGKLQPASDLSLLVDDTWVDSHEQRHSRQQIFDEYFRLIRQAQQLVVVDMFLYNDFQGTPPETLRRLSQQLTDTLLAKRRDNPALPMVVITDPINTLYGGLIDPQLELLRQAGITVVMTRLPALRDSNPSWSGLWRLCCQWLGNSPYKGWLPNPLGPGRVTLRSYLTLPNFKANHRKTLVVDEGDQWTALVTSANAHDGSSAHSNIGLRFSGPAALDVLHTELAVARFSGATLPAMPATQAETDMQTPEQIQVLTEAAIRDALINAIDEAGPNEALDVSVFYLSHRPLVEALLAARQRGVTLRVLLDPNKDAFGRQKNGIPNRQVAWELHRAGIPVRWCNTHGEQCHTKMLLRRSDSQAELILGSANYTRRNLDNLNLESSVRVVASPETAVMEQAGTAFDRRWHNRHGEYHSVPYDEYADESVLKYWLYRAMEFTGWSSF</sequence>
<dbReference type="PROSITE" id="PS50035">
    <property type="entry name" value="PLD"/>
    <property type="match status" value="1"/>
</dbReference>
<dbReference type="GO" id="GO:0016891">
    <property type="term" value="F:RNA endonuclease activity producing 5'-phosphomonoesters, hydrolytic mechanism"/>
    <property type="evidence" value="ECO:0007669"/>
    <property type="project" value="TreeGrafter"/>
</dbReference>
<dbReference type="GO" id="GO:0006793">
    <property type="term" value="P:phosphorus metabolic process"/>
    <property type="evidence" value="ECO:0007669"/>
    <property type="project" value="UniProtKB-ARBA"/>
</dbReference>
<dbReference type="InterPro" id="IPR001736">
    <property type="entry name" value="PLipase_D/transphosphatidylase"/>
</dbReference>
<dbReference type="InterPro" id="IPR025202">
    <property type="entry name" value="PLD-like_dom"/>
</dbReference>
<dbReference type="RefSeq" id="WP_008929068.1">
    <property type="nucleotide sequence ID" value="NZ_AMRJ01000013.1"/>
</dbReference>
<comment type="similarity">
    <text evidence="2">Belongs to the phospholipase D family.</text>
</comment>
<keyword evidence="5" id="KW-0442">Lipid degradation</keyword>